<dbReference type="GO" id="GO:1904680">
    <property type="term" value="F:peptide transmembrane transporter activity"/>
    <property type="evidence" value="ECO:0007669"/>
    <property type="project" value="TreeGrafter"/>
</dbReference>
<dbReference type="GO" id="GO:0015833">
    <property type="term" value="P:peptide transport"/>
    <property type="evidence" value="ECO:0007669"/>
    <property type="project" value="TreeGrafter"/>
</dbReference>
<dbReference type="EMBL" id="JHEG04000001">
    <property type="protein sequence ID" value="KAF3888814.1"/>
    <property type="molecule type" value="Genomic_DNA"/>
</dbReference>
<dbReference type="EMBL" id="JHEG02000059">
    <property type="protein sequence ID" value="KIE07683.1"/>
    <property type="molecule type" value="Genomic_DNA"/>
</dbReference>
<evidence type="ECO:0000256" key="1">
    <source>
        <dbReference type="ARBA" id="ARBA00005695"/>
    </source>
</evidence>
<feature type="domain" description="Solute-binding protein family 5" evidence="5">
    <location>
        <begin position="87"/>
        <end position="505"/>
    </location>
</feature>
<evidence type="ECO:0000313" key="6">
    <source>
        <dbReference type="EMBL" id="KAF3888814.1"/>
    </source>
</evidence>
<dbReference type="AlphaFoldDB" id="A0A0C1QV63"/>
<comment type="caution">
    <text evidence="7">The sequence shown here is derived from an EMBL/GenBank/DDBJ whole genome shotgun (WGS) entry which is preliminary data.</text>
</comment>
<evidence type="ECO:0000256" key="4">
    <source>
        <dbReference type="SAM" id="Phobius"/>
    </source>
</evidence>
<dbReference type="OrthoDB" id="9796817at2"/>
<reference evidence="6" key="2">
    <citation type="submission" date="2019-11" db="EMBL/GenBank/DDBJ databases">
        <title>Improved Assembly of Tolypothrix boutellei genome.</title>
        <authorList>
            <person name="Sarangi A.N."/>
            <person name="Mukherjee M."/>
            <person name="Ghosh S."/>
            <person name="Singh D."/>
            <person name="Das A."/>
            <person name="Kant S."/>
            <person name="Prusty A."/>
            <person name="Tripathy S."/>
        </authorList>
    </citation>
    <scope>NUCLEOTIDE SEQUENCE</scope>
    <source>
        <strain evidence="6">VB521301</strain>
    </source>
</reference>
<dbReference type="PANTHER" id="PTHR30290">
    <property type="entry name" value="PERIPLASMIC BINDING COMPONENT OF ABC TRANSPORTER"/>
    <property type="match status" value="1"/>
</dbReference>
<evidence type="ECO:0000313" key="8">
    <source>
        <dbReference type="Proteomes" id="UP000029738"/>
    </source>
</evidence>
<gene>
    <name evidence="7" type="ORF">DA73_0242420</name>
    <name evidence="6" type="ORF">DA73_0400027520</name>
</gene>
<dbReference type="PIRSF" id="PIRSF002741">
    <property type="entry name" value="MppA"/>
    <property type="match status" value="1"/>
</dbReference>
<dbReference type="GO" id="GO:0042597">
    <property type="term" value="C:periplasmic space"/>
    <property type="evidence" value="ECO:0007669"/>
    <property type="project" value="UniProtKB-ARBA"/>
</dbReference>
<keyword evidence="4" id="KW-1133">Transmembrane helix</keyword>
<dbReference type="Pfam" id="PF00496">
    <property type="entry name" value="SBP_bac_5"/>
    <property type="match status" value="1"/>
</dbReference>
<accession>A0A0C1QV63</accession>
<evidence type="ECO:0000313" key="7">
    <source>
        <dbReference type="EMBL" id="KIE07683.1"/>
    </source>
</evidence>
<keyword evidence="2" id="KW-0813">Transport</keyword>
<evidence type="ECO:0000259" key="5">
    <source>
        <dbReference type="Pfam" id="PF00496"/>
    </source>
</evidence>
<keyword evidence="3" id="KW-0732">Signal</keyword>
<dbReference type="InterPro" id="IPR030678">
    <property type="entry name" value="Peptide/Ni-bd"/>
</dbReference>
<comment type="similarity">
    <text evidence="1">Belongs to the bacterial solute-binding protein 5 family.</text>
</comment>
<evidence type="ECO:0000256" key="2">
    <source>
        <dbReference type="ARBA" id="ARBA00022448"/>
    </source>
</evidence>
<dbReference type="Gene3D" id="3.40.190.10">
    <property type="entry name" value="Periplasmic binding protein-like II"/>
    <property type="match status" value="1"/>
</dbReference>
<dbReference type="SUPFAM" id="SSF53850">
    <property type="entry name" value="Periplasmic binding protein-like II"/>
    <property type="match status" value="1"/>
</dbReference>
<dbReference type="CDD" id="cd08500">
    <property type="entry name" value="PBP2_NikA_DppA_OppA_like_4"/>
    <property type="match status" value="1"/>
</dbReference>
<keyword evidence="8" id="KW-1185">Reference proteome</keyword>
<evidence type="ECO:0000256" key="3">
    <source>
        <dbReference type="ARBA" id="ARBA00022729"/>
    </source>
</evidence>
<dbReference type="STRING" id="1479485.DA73_0242420"/>
<dbReference type="Proteomes" id="UP000029738">
    <property type="component" value="Unassembled WGS sequence"/>
</dbReference>
<reference evidence="7" key="1">
    <citation type="journal article" date="2015" name="Genome Announc.">
        <title>Draft Genome Sequence of Tolypothrix boutellei Strain VB521301.</title>
        <authorList>
            <person name="Chandrababunaidu M.M."/>
            <person name="Singh D."/>
            <person name="Sen D."/>
            <person name="Bhan S."/>
            <person name="Das S."/>
            <person name="Gupta A."/>
            <person name="Adhikary S.P."/>
            <person name="Tripathy S."/>
        </authorList>
    </citation>
    <scope>NUCLEOTIDE SEQUENCE</scope>
    <source>
        <strain evidence="7">VB521301</strain>
    </source>
</reference>
<name>A0A0C1QV63_9CYAN</name>
<protein>
    <submittedName>
        <fullName evidence="6 7">ABC transporter substrate-binding protein</fullName>
    </submittedName>
</protein>
<dbReference type="GO" id="GO:0043190">
    <property type="term" value="C:ATP-binding cassette (ABC) transporter complex"/>
    <property type="evidence" value="ECO:0007669"/>
    <property type="project" value="InterPro"/>
</dbReference>
<dbReference type="RefSeq" id="WP_038082980.1">
    <property type="nucleotide sequence ID" value="NZ_JHEG04000001.1"/>
</dbReference>
<proteinExistence type="inferred from homology"/>
<sequence>MMFFLFPRHRRWLSVVPILILGLVCQLIFTSCNPTNLKTAAVRNVSQWVTSTIGDPQTFNYSFNNSYPHVFLFTTLGLTTLNGETGEIEPDLAESWEISDDKKQIVFTLREGLKWSDGEPLTADDVLFTYQDIIFNPKIPTDWKDSLKIGSSGIFPKIRKMSDRKVEFTLPESFAPFLYTTTGGSTNSIGIMPKHALAESLKTLDVNGNPQFLSIWGTGTDPSQIIVSGPYKIKSYVPSQRVIFERNPYYWRKDTQGNQLPYVDRIVWQIIESTDSIILQFRSGGLDIVEVSPENFSLLKREEKRGQFTIYNGGSKLSQNFISFNLNRGQRKNGQPVVDPIKSRWFNTLAFRQAIARAINREALLNNIFRGIGVVQNSPIEVQSPYYLPPEKGLKVYDYNPKKAQDLLLKAGFRYNAKNQLLDAEGNRVRFSLITNAENKTRVAMGAQIKYDLSQIGIQVDFNAISFNTLVAKLSDSLDWECYLLGFVSGGFEPNDASNVWLTDGGLHTFNQKPQAGKEPLIGWKVEDWEAEIGRLYKQGAQELDEEKRKEIYFQTQRLTQEYLPFIYLINPLSLSAVRNRIQNIKYSAVGSQAGTMWNKYELKVEK</sequence>
<dbReference type="Gene3D" id="3.10.105.10">
    <property type="entry name" value="Dipeptide-binding Protein, Domain 3"/>
    <property type="match status" value="1"/>
</dbReference>
<organism evidence="7">
    <name type="scientific">Tolypothrix bouteillei VB521301</name>
    <dbReference type="NCBI Taxonomy" id="1479485"/>
    <lineage>
        <taxon>Bacteria</taxon>
        <taxon>Bacillati</taxon>
        <taxon>Cyanobacteriota</taxon>
        <taxon>Cyanophyceae</taxon>
        <taxon>Nostocales</taxon>
        <taxon>Tolypothrichaceae</taxon>
        <taxon>Tolypothrix</taxon>
    </lineage>
</organism>
<dbReference type="PANTHER" id="PTHR30290:SF9">
    <property type="entry name" value="OLIGOPEPTIDE-BINDING PROTEIN APPA"/>
    <property type="match status" value="1"/>
</dbReference>
<dbReference type="InterPro" id="IPR000914">
    <property type="entry name" value="SBP_5_dom"/>
</dbReference>
<feature type="transmembrane region" description="Helical" evidence="4">
    <location>
        <begin position="12"/>
        <end position="29"/>
    </location>
</feature>
<dbReference type="InterPro" id="IPR039424">
    <property type="entry name" value="SBP_5"/>
</dbReference>
<keyword evidence="4" id="KW-0812">Transmembrane</keyword>
<keyword evidence="4" id="KW-0472">Membrane</keyword>